<gene>
    <name evidence="1" type="ORF">SAMN05444682_105300</name>
</gene>
<dbReference type="Proteomes" id="UP000198670">
    <property type="component" value="Unassembled WGS sequence"/>
</dbReference>
<evidence type="ECO:0000313" key="2">
    <source>
        <dbReference type="Proteomes" id="UP000198670"/>
    </source>
</evidence>
<dbReference type="AlphaFoldDB" id="A0A1I3KTW5"/>
<evidence type="ECO:0008006" key="3">
    <source>
        <dbReference type="Google" id="ProtNLM"/>
    </source>
</evidence>
<accession>A0A1I3KTW5</accession>
<dbReference type="OrthoDB" id="1495718at2"/>
<organism evidence="1 2">
    <name type="scientific">Parapedobacter indicus</name>
    <dbReference type="NCBI Taxonomy" id="1477437"/>
    <lineage>
        <taxon>Bacteria</taxon>
        <taxon>Pseudomonadati</taxon>
        <taxon>Bacteroidota</taxon>
        <taxon>Sphingobacteriia</taxon>
        <taxon>Sphingobacteriales</taxon>
        <taxon>Sphingobacteriaceae</taxon>
        <taxon>Parapedobacter</taxon>
    </lineage>
</organism>
<sequence length="329" mass="37751">MKRRFYSLLILLLVCISIGRAQIYDLDELRYRPDSNSLKVEKSEPGIRPVKLPMSTLDLKVIYWRHWSSFGINANQASFSDNWTGGGVNSISVGALINHKSDYTRNNTNFVTELMLQYGKQKNKDQLPRKNNDRIFWDNKLSLKISNFWSIYTSLTFESQFDVGLMYGKDEEGNEFVRTDTTLSAFMAPGYLTESFGVEYKPDNTFSLRIGTGTARQTFILDDRVVPTFTPRFGVEPGRRFRNDLAFQLTANLDRNIGKNLNLKSRYNMFANYEELSDPAHRLDATLTASVTRLINVTLSGILLYDSRQHEEVQTSQTLALGLLYKIPR</sequence>
<dbReference type="EMBL" id="FOQO01000005">
    <property type="protein sequence ID" value="SFI75820.1"/>
    <property type="molecule type" value="Genomic_DNA"/>
</dbReference>
<name>A0A1I3KTW5_9SPHI</name>
<reference evidence="1 2" key="1">
    <citation type="submission" date="2016-10" db="EMBL/GenBank/DDBJ databases">
        <authorList>
            <person name="de Groot N.N."/>
        </authorList>
    </citation>
    <scope>NUCLEOTIDE SEQUENCE [LARGE SCALE GENOMIC DNA]</scope>
    <source>
        <strain evidence="1 2">RK1</strain>
    </source>
</reference>
<proteinExistence type="predicted"/>
<dbReference type="STRING" id="1477437.SAMN05444682_105300"/>
<dbReference type="InterPro" id="IPR021428">
    <property type="entry name" value="DUF3078"/>
</dbReference>
<evidence type="ECO:0000313" key="1">
    <source>
        <dbReference type="EMBL" id="SFI75820.1"/>
    </source>
</evidence>
<protein>
    <recommendedName>
        <fullName evidence="3">DUF3078 domain-containing protein</fullName>
    </recommendedName>
</protein>
<keyword evidence="2" id="KW-1185">Reference proteome</keyword>
<dbReference type="Pfam" id="PF11276">
    <property type="entry name" value="DUF3078"/>
    <property type="match status" value="1"/>
</dbReference>